<feature type="repeat" description="TPR" evidence="4">
    <location>
        <begin position="324"/>
        <end position="357"/>
    </location>
</feature>
<dbReference type="GO" id="GO:0030991">
    <property type="term" value="C:intraciliary transport particle A"/>
    <property type="evidence" value="ECO:0007669"/>
    <property type="project" value="TreeGrafter"/>
</dbReference>
<dbReference type="OrthoDB" id="10259630at2759"/>
<dbReference type="GO" id="GO:0035721">
    <property type="term" value="P:intraciliary retrograde transport"/>
    <property type="evidence" value="ECO:0007669"/>
    <property type="project" value="TreeGrafter"/>
</dbReference>
<evidence type="ECO:0000256" key="4">
    <source>
        <dbReference type="PROSITE-ProRule" id="PRU00339"/>
    </source>
</evidence>
<dbReference type="InterPro" id="IPR056833">
    <property type="entry name" value="ARM_TT21_N"/>
</dbReference>
<dbReference type="SUPFAM" id="SSF48452">
    <property type="entry name" value="TPR-like"/>
    <property type="match status" value="6"/>
</dbReference>
<dbReference type="Pfam" id="PF25068">
    <property type="entry name" value="ARM_TT21_4th"/>
    <property type="match status" value="1"/>
</dbReference>
<dbReference type="Pfam" id="PF25063">
    <property type="entry name" value="ARM_TT21_C"/>
    <property type="match status" value="1"/>
</dbReference>
<dbReference type="SMART" id="SM00028">
    <property type="entry name" value="TPR"/>
    <property type="match status" value="15"/>
</dbReference>
<evidence type="ECO:0000259" key="7">
    <source>
        <dbReference type="Pfam" id="PF25063"/>
    </source>
</evidence>
<dbReference type="InterPro" id="IPR011990">
    <property type="entry name" value="TPR-like_helical_dom_sf"/>
</dbReference>
<dbReference type="InterPro" id="IPR056836">
    <property type="entry name" value="ARM_TT21_4th"/>
</dbReference>
<dbReference type="InterPro" id="IPR019734">
    <property type="entry name" value="TPR_rpt"/>
</dbReference>
<keyword evidence="2" id="KW-0677">Repeat</keyword>
<keyword evidence="3 4" id="KW-0802">TPR repeat</keyword>
<name>A0A310SF76_9HYME</name>
<dbReference type="Pfam" id="PF25064">
    <property type="entry name" value="ARM_TT21_5th"/>
    <property type="match status" value="1"/>
</dbReference>
<dbReference type="GO" id="GO:0005929">
    <property type="term" value="C:cilium"/>
    <property type="evidence" value="ECO:0007669"/>
    <property type="project" value="GOC"/>
</dbReference>
<dbReference type="Pfam" id="PF25058">
    <property type="entry name" value="ARM_TT21"/>
    <property type="match status" value="1"/>
</dbReference>
<feature type="domain" description="Tetratricopeptide repeat protein 21A/21B fifth ARM repeats" evidence="8">
    <location>
        <begin position="948"/>
        <end position="1064"/>
    </location>
</feature>
<dbReference type="InterPro" id="IPR056834">
    <property type="entry name" value="ARM_TT21_C"/>
</dbReference>
<reference evidence="10 11" key="1">
    <citation type="submission" date="2015-07" db="EMBL/GenBank/DDBJ databases">
        <title>The genome of Eufriesea mexicana.</title>
        <authorList>
            <person name="Pan H."/>
            <person name="Kapheim K."/>
        </authorList>
    </citation>
    <scope>NUCLEOTIDE SEQUENCE [LARGE SCALE GENOMIC DNA]</scope>
    <source>
        <strain evidence="10">0111107269</strain>
        <tissue evidence="10">Whole body</tissue>
    </source>
</reference>
<dbReference type="EMBL" id="KQ769179">
    <property type="protein sequence ID" value="OAD52955.1"/>
    <property type="molecule type" value="Genomic_DNA"/>
</dbReference>
<dbReference type="InterPro" id="IPR056832">
    <property type="entry name" value="ARM_TT21_2nd"/>
</dbReference>
<evidence type="ECO:0000259" key="8">
    <source>
        <dbReference type="Pfam" id="PF25064"/>
    </source>
</evidence>
<proteinExistence type="inferred from homology"/>
<evidence type="ECO:0000313" key="10">
    <source>
        <dbReference type="EMBL" id="OAD52955.1"/>
    </source>
</evidence>
<accession>A0A310SF76</accession>
<feature type="domain" description="Tetratricopeptide repeat protein 21A/21B N-terminal ARM repeat" evidence="6">
    <location>
        <begin position="10"/>
        <end position="232"/>
    </location>
</feature>
<dbReference type="FunFam" id="1.25.40.10:FF:000197">
    <property type="entry name" value="Tetratricopeptide repeat domain 21B"/>
    <property type="match status" value="1"/>
</dbReference>
<dbReference type="Pfam" id="PF07719">
    <property type="entry name" value="TPR_2"/>
    <property type="match status" value="1"/>
</dbReference>
<dbReference type="PANTHER" id="PTHR14699">
    <property type="entry name" value="STI2 PROTEIN-RELATED"/>
    <property type="match status" value="1"/>
</dbReference>
<sequence>MEEIEYITLIEWFCHQFYYNGMLHYCKEACDVYPTNKYLKILLSLAYILTGKVQEAIKESSSLTNDTDTMLAALLLQNIAYMKNETVEKAIVIQIETRIRDERRKSSSNALSLAALVLFLSQKIDKAKDYVERAYKLDLSNKNVLLTKGWIDLFIVNENNSSEPSLFEVVLEQDPKNVNALLGSAKYKQQHGDYAEAMLTLNSLIVRYPKLCLPLIEKLYNQLALKDWDQVLETANRILSIDSNNLDAIKAYLFINLCKDGNYKEGLKHLQSFFRNIIVTETKNVAVLVNNMQLFSRIACKNQGILAELSKTIEKILQQNSKSADLMVELGNLYVSLGKIKDAEYWYRSAVRINESSFAALMGLAHCQLLDTSIDALDLAQQQIEFLMEMQSNSVDAELFFMSAKLNSNDSTKALNYLNKAATIILNNCKYVPYGYEYMKKLNPDLCLEISRQRLVYSITNDATNSEEKVSNYEEPSLYLLEQLSEAYPGLSVAQLLLSKAKMQSGDLEDALCIVKNLLDNVDSSDAKAHLLMAQILARQRNYQTASQSLEVGLSYNFKIRDNPIYHLISGSIQKESNDIEAAINSFQTAMSYAGMQSHKSTLETLDISISDMATLYLELISAYGKIGQFNEALAVVQDAKVKLENTTEEGRILIGNAELLLEMGELDGAIDCLSKVTSDQPYYLQAHTRLAEINLKYKKDRLAFAICFRELVEHCPGSKTYSMLGDAYISIQEPERAIEAYEQALKQNPTNKVHIASNLGIALVKTHQYTKAINYYRDVMKQENFKSLKLDLAKLFIKMKQYDKAEATLIQELQDGRRDSDLKSLEVRSQLLLLLAKTREKADNIQGALSALKEAKENQHRYMQRLAGSSLEEEKQLLANICLTMADHSSSLRDYDQAIIYYKEALNHKPVNVNALLSLAKLYMQTNNLDRCTQSCTALLNADPNNEAASIMMADLAFRKIDFDAAAFHFRQLLLKQPTYWTALARLIEVSRRTGDMDDLQEWLHRAELGVSGAKLTAGYYYCAGLLDWRMGRLNSALRQFNFARRDLEWGQQAIYNMIEICLDPDDDSSLSNEVFNDDDSEYQNSRTMALKTAYRLLQELNPKGSPHEMLTHRLLSNFFLLATKQKSNVEKALQDCTALASQEALRDHVGPALGMAMAHILLKQTPRARNHLKRVSKNTWTFEDAEYLERCWLLLADIYVQSNKYDLANDLLRRVLQHNATCVRAHELSGYIAEKDQNYREAASQYSQAWKYGGKSKLSVAYKLAYCSMKAKAYAEGIEACNEVLKQSPDYPRIKKEILEKCINNLRT</sequence>
<dbReference type="PANTHER" id="PTHR14699:SF0">
    <property type="entry name" value="TETRATRICOPEPTIDE REPEAT PROTEIN 21 HOMOLOG"/>
    <property type="match status" value="1"/>
</dbReference>
<dbReference type="GO" id="GO:0061512">
    <property type="term" value="P:protein localization to cilium"/>
    <property type="evidence" value="ECO:0007669"/>
    <property type="project" value="TreeGrafter"/>
</dbReference>
<protein>
    <submittedName>
        <fullName evidence="10">Tetratricopeptide repeat protein 21B</fullName>
    </submittedName>
</protein>
<dbReference type="InterPro" id="IPR056835">
    <property type="entry name" value="ARM_TT21_5th"/>
</dbReference>
<evidence type="ECO:0000259" key="9">
    <source>
        <dbReference type="Pfam" id="PF25068"/>
    </source>
</evidence>
<feature type="domain" description="Tetratricopeptide repeat protein 21A/21B C-terminal ARM" evidence="7">
    <location>
        <begin position="1094"/>
        <end position="1304"/>
    </location>
</feature>
<keyword evidence="11" id="KW-1185">Reference proteome</keyword>
<evidence type="ECO:0000259" key="6">
    <source>
        <dbReference type="Pfam" id="PF25062"/>
    </source>
</evidence>
<feature type="domain" description="Tetratricopeptide repeat protein 21A/21B fourth ARM" evidence="9">
    <location>
        <begin position="756"/>
        <end position="907"/>
    </location>
</feature>
<organism evidence="10 11">
    <name type="scientific">Eufriesea mexicana</name>
    <dbReference type="NCBI Taxonomy" id="516756"/>
    <lineage>
        <taxon>Eukaryota</taxon>
        <taxon>Metazoa</taxon>
        <taxon>Ecdysozoa</taxon>
        <taxon>Arthropoda</taxon>
        <taxon>Hexapoda</taxon>
        <taxon>Insecta</taxon>
        <taxon>Pterygota</taxon>
        <taxon>Neoptera</taxon>
        <taxon>Endopterygota</taxon>
        <taxon>Hymenoptera</taxon>
        <taxon>Apocrita</taxon>
        <taxon>Aculeata</taxon>
        <taxon>Apoidea</taxon>
        <taxon>Anthophila</taxon>
        <taxon>Apidae</taxon>
        <taxon>Eufriesea</taxon>
    </lineage>
</organism>
<dbReference type="Pfam" id="PF25062">
    <property type="entry name" value="ARM_TT21_N"/>
    <property type="match status" value="1"/>
</dbReference>
<evidence type="ECO:0000313" key="11">
    <source>
        <dbReference type="Proteomes" id="UP000250275"/>
    </source>
</evidence>
<dbReference type="InterPro" id="IPR040364">
    <property type="entry name" value="TTC21A/TTC21B"/>
</dbReference>
<dbReference type="Proteomes" id="UP000250275">
    <property type="component" value="Unassembled WGS sequence"/>
</dbReference>
<comment type="similarity">
    <text evidence="1">Belongs to the TTC21 family.</text>
</comment>
<dbReference type="Gene3D" id="1.25.40.10">
    <property type="entry name" value="Tetratricopeptide repeat domain"/>
    <property type="match status" value="6"/>
</dbReference>
<dbReference type="PROSITE" id="PS50293">
    <property type="entry name" value="TPR_REGION"/>
    <property type="match status" value="1"/>
</dbReference>
<feature type="repeat" description="TPR" evidence="4">
    <location>
        <begin position="719"/>
        <end position="752"/>
    </location>
</feature>
<evidence type="ECO:0000259" key="5">
    <source>
        <dbReference type="Pfam" id="PF25060"/>
    </source>
</evidence>
<dbReference type="PROSITE" id="PS50005">
    <property type="entry name" value="TPR"/>
    <property type="match status" value="2"/>
</dbReference>
<dbReference type="InterPro" id="IPR013105">
    <property type="entry name" value="TPR_2"/>
</dbReference>
<evidence type="ECO:0000256" key="2">
    <source>
        <dbReference type="ARBA" id="ARBA00022737"/>
    </source>
</evidence>
<dbReference type="FunFam" id="1.25.40.10:FF:000219">
    <property type="entry name" value="Tetratricopeptide repeat domain 21B"/>
    <property type="match status" value="1"/>
</dbReference>
<dbReference type="Pfam" id="PF25060">
    <property type="entry name" value="ARM_TT21_2nd"/>
    <property type="match status" value="1"/>
</dbReference>
<feature type="domain" description="Tetratricopeptide repeat protein 21A/21B second ARM" evidence="5">
    <location>
        <begin position="268"/>
        <end position="539"/>
    </location>
</feature>
<evidence type="ECO:0000256" key="3">
    <source>
        <dbReference type="ARBA" id="ARBA00022803"/>
    </source>
</evidence>
<gene>
    <name evidence="10" type="ORF">WN48_11202</name>
</gene>
<evidence type="ECO:0000256" key="1">
    <source>
        <dbReference type="ARBA" id="ARBA00010935"/>
    </source>
</evidence>